<dbReference type="PANTHER" id="PTHR41710:SF2">
    <property type="entry name" value="GLYCOSYL TRANSFERASE FAMILY 39_83 DOMAIN-CONTAINING PROTEIN"/>
    <property type="match status" value="1"/>
</dbReference>
<protein>
    <submittedName>
        <fullName evidence="2">Glycosyl transferase, family 39</fullName>
    </submittedName>
</protein>
<feature type="transmembrane region" description="Helical" evidence="1">
    <location>
        <begin position="90"/>
        <end position="108"/>
    </location>
</feature>
<dbReference type="AlphaFoldDB" id="A0A101IPN5"/>
<evidence type="ECO:0000256" key="1">
    <source>
        <dbReference type="SAM" id="Phobius"/>
    </source>
</evidence>
<sequence>MKAAVFAARAREQLSFEGLFLLILLVTIALRFYALDLKLFHHDEAIHAWFSYKLLTEGVYSYDPMYHGPFLYYVTAGIFSLLGDSDLVGRLIPALLGTLIVPLLYPIYKLGYL</sequence>
<dbReference type="PANTHER" id="PTHR41710">
    <property type="entry name" value="GLYCOSYL TRANSFERASE, FAMILY 39"/>
    <property type="match status" value="1"/>
</dbReference>
<dbReference type="GO" id="GO:0016740">
    <property type="term" value="F:transferase activity"/>
    <property type="evidence" value="ECO:0007669"/>
    <property type="project" value="UniProtKB-KW"/>
</dbReference>
<evidence type="ECO:0000313" key="2">
    <source>
        <dbReference type="EMBL" id="KUK99089.1"/>
    </source>
</evidence>
<name>A0A101IPN5_9EURY</name>
<feature type="non-terminal residue" evidence="2">
    <location>
        <position position="113"/>
    </location>
</feature>
<keyword evidence="1" id="KW-0472">Membrane</keyword>
<evidence type="ECO:0000313" key="3">
    <source>
        <dbReference type="Proteomes" id="UP000054598"/>
    </source>
</evidence>
<comment type="caution">
    <text evidence="2">The sequence shown here is derived from an EMBL/GenBank/DDBJ whole genome shotgun (WGS) entry which is preliminary data.</text>
</comment>
<dbReference type="EMBL" id="LGHE01000280">
    <property type="protein sequence ID" value="KUK99089.1"/>
    <property type="molecule type" value="Genomic_DNA"/>
</dbReference>
<proteinExistence type="predicted"/>
<dbReference type="InterPro" id="IPR019962">
    <property type="entry name" value="CHP03663"/>
</dbReference>
<organism evidence="2 3">
    <name type="scientific">Methanoculleus marisnigri</name>
    <dbReference type="NCBI Taxonomy" id="2198"/>
    <lineage>
        <taxon>Archaea</taxon>
        <taxon>Methanobacteriati</taxon>
        <taxon>Methanobacteriota</taxon>
        <taxon>Stenosarchaea group</taxon>
        <taxon>Methanomicrobia</taxon>
        <taxon>Methanomicrobiales</taxon>
        <taxon>Methanomicrobiaceae</taxon>
        <taxon>Methanoculleus</taxon>
    </lineage>
</organism>
<dbReference type="NCBIfam" id="TIGR03663">
    <property type="entry name" value="flippase activity-associated protein Agl23"/>
    <property type="match status" value="1"/>
</dbReference>
<gene>
    <name evidence="2" type="ORF">XE10_1900</name>
</gene>
<feature type="transmembrane region" description="Helical" evidence="1">
    <location>
        <begin position="14"/>
        <end position="34"/>
    </location>
</feature>
<accession>A0A101IPN5</accession>
<dbReference type="Proteomes" id="UP000054598">
    <property type="component" value="Unassembled WGS sequence"/>
</dbReference>
<keyword evidence="2" id="KW-0808">Transferase</keyword>
<keyword evidence="1" id="KW-1133">Transmembrane helix</keyword>
<reference evidence="3" key="1">
    <citation type="journal article" date="2015" name="MBio">
        <title>Genome-Resolved Metagenomic Analysis Reveals Roles for Candidate Phyla and Other Microbial Community Members in Biogeochemical Transformations in Oil Reservoirs.</title>
        <authorList>
            <person name="Hu P."/>
            <person name="Tom L."/>
            <person name="Singh A."/>
            <person name="Thomas B.C."/>
            <person name="Baker B.J."/>
            <person name="Piceno Y.M."/>
            <person name="Andersen G.L."/>
            <person name="Banfield J.F."/>
        </authorList>
    </citation>
    <scope>NUCLEOTIDE SEQUENCE [LARGE SCALE GENOMIC DNA]</scope>
</reference>
<feature type="transmembrane region" description="Helical" evidence="1">
    <location>
        <begin position="65"/>
        <end position="83"/>
    </location>
</feature>
<keyword evidence="1" id="KW-0812">Transmembrane</keyword>